<dbReference type="InterPro" id="IPR015712">
    <property type="entry name" value="DNA-dir_RNA_pol_su2"/>
</dbReference>
<keyword evidence="16" id="KW-1185">Reference proteome</keyword>
<evidence type="ECO:0000313" key="15">
    <source>
        <dbReference type="EMBL" id="NLS09050.1"/>
    </source>
</evidence>
<dbReference type="Pfam" id="PF04563">
    <property type="entry name" value="RNA_pol_Rpb2_1"/>
    <property type="match status" value="1"/>
</dbReference>
<dbReference type="InterPro" id="IPR014724">
    <property type="entry name" value="RNA_pol_RPB2_OB-fold"/>
</dbReference>
<dbReference type="PROSITE" id="PS01166">
    <property type="entry name" value="RNA_POL_BETA"/>
    <property type="match status" value="1"/>
</dbReference>
<evidence type="ECO:0000256" key="2">
    <source>
        <dbReference type="ARBA" id="ARBA00022679"/>
    </source>
</evidence>
<dbReference type="NCBIfam" id="TIGR02013">
    <property type="entry name" value="rpoB"/>
    <property type="match status" value="1"/>
</dbReference>
<evidence type="ECO:0000259" key="11">
    <source>
        <dbReference type="Pfam" id="PF04561"/>
    </source>
</evidence>
<dbReference type="Pfam" id="PF04565">
    <property type="entry name" value="RNA_pol_Rpb2_3"/>
    <property type="match status" value="1"/>
</dbReference>
<dbReference type="InterPro" id="IPR037033">
    <property type="entry name" value="DNA-dir_RNAP_su2_hyb_sf"/>
</dbReference>
<dbReference type="PANTHER" id="PTHR20856">
    <property type="entry name" value="DNA-DIRECTED RNA POLYMERASE I SUBUNIT 2"/>
    <property type="match status" value="1"/>
</dbReference>
<dbReference type="InterPro" id="IPR007641">
    <property type="entry name" value="RNA_pol_Rpb2_7"/>
</dbReference>
<feature type="domain" description="RNA polymerase Rpb2" evidence="11">
    <location>
        <begin position="170"/>
        <end position="372"/>
    </location>
</feature>
<dbReference type="FunFam" id="3.90.1800.10:FF:000001">
    <property type="entry name" value="DNA-directed RNA polymerase subunit beta"/>
    <property type="match status" value="1"/>
</dbReference>
<dbReference type="Pfam" id="PF04561">
    <property type="entry name" value="RNA_pol_Rpb2_2"/>
    <property type="match status" value="1"/>
</dbReference>
<dbReference type="GO" id="GO:0003677">
    <property type="term" value="F:DNA binding"/>
    <property type="evidence" value="ECO:0007669"/>
    <property type="project" value="UniProtKB-UniRule"/>
</dbReference>
<gene>
    <name evidence="6" type="primary">rpoB</name>
    <name evidence="15" type="ORF">HGQ17_03340</name>
</gene>
<dbReference type="HAMAP" id="MF_01321">
    <property type="entry name" value="RNApol_bact_RpoB"/>
    <property type="match status" value="1"/>
</dbReference>
<dbReference type="EMBL" id="JABAHY010000002">
    <property type="protein sequence ID" value="NLS09050.1"/>
    <property type="molecule type" value="Genomic_DNA"/>
</dbReference>
<feature type="domain" description="DNA-directed RNA polymerase beta subunit external 1" evidence="14">
    <location>
        <begin position="509"/>
        <end position="582"/>
    </location>
</feature>
<evidence type="ECO:0000259" key="9">
    <source>
        <dbReference type="Pfam" id="PF00562"/>
    </source>
</evidence>
<feature type="domain" description="RNA polymerase beta subunit protrusion" evidence="12">
    <location>
        <begin position="37"/>
        <end position="416"/>
    </location>
</feature>
<dbReference type="Gene3D" id="2.40.50.100">
    <property type="match status" value="1"/>
</dbReference>
<dbReference type="InterPro" id="IPR007644">
    <property type="entry name" value="RNA_pol_bsu_protrusion"/>
</dbReference>
<evidence type="ECO:0000259" key="10">
    <source>
        <dbReference type="Pfam" id="PF04560"/>
    </source>
</evidence>
<dbReference type="Pfam" id="PF04560">
    <property type="entry name" value="RNA_pol_Rpb2_7"/>
    <property type="match status" value="1"/>
</dbReference>
<evidence type="ECO:0000256" key="4">
    <source>
        <dbReference type="ARBA" id="ARBA00023163"/>
    </source>
</evidence>
<dbReference type="InterPro" id="IPR007642">
    <property type="entry name" value="RNA_pol_Rpb2_2"/>
</dbReference>
<feature type="domain" description="DNA-directed RNA polymerase subunit 2 hybrid-binding" evidence="9">
    <location>
        <begin position="644"/>
        <end position="1059"/>
    </location>
</feature>
<dbReference type="InterPro" id="IPR007120">
    <property type="entry name" value="DNA-dir_RNAP_su2_dom"/>
</dbReference>
<dbReference type="Proteomes" id="UP000523139">
    <property type="component" value="Unassembled WGS sequence"/>
</dbReference>
<dbReference type="GO" id="GO:0000428">
    <property type="term" value="C:DNA-directed RNA polymerase complex"/>
    <property type="evidence" value="ECO:0007669"/>
    <property type="project" value="UniProtKB-KW"/>
</dbReference>
<organism evidence="15 16">
    <name type="scientific">Nesterenkonia sedimenti</name>
    <dbReference type="NCBI Taxonomy" id="1463632"/>
    <lineage>
        <taxon>Bacteria</taxon>
        <taxon>Bacillati</taxon>
        <taxon>Actinomycetota</taxon>
        <taxon>Actinomycetes</taxon>
        <taxon>Micrococcales</taxon>
        <taxon>Micrococcaceae</taxon>
        <taxon>Nesterenkonia</taxon>
    </lineage>
</organism>
<dbReference type="Gene3D" id="3.90.1800.10">
    <property type="entry name" value="RNA polymerase alpha subunit dimerisation domain"/>
    <property type="match status" value="1"/>
</dbReference>
<dbReference type="Gene3D" id="3.90.1100.10">
    <property type="match status" value="1"/>
</dbReference>
<dbReference type="InterPro" id="IPR019462">
    <property type="entry name" value="DNA-dir_RNA_pol_bsu_external_1"/>
</dbReference>
<dbReference type="Pfam" id="PF10385">
    <property type="entry name" value="RNA_pol_Rpb2_45"/>
    <property type="match status" value="1"/>
</dbReference>
<sequence length="1175" mass="129290">MVASSTSIQTAASARTAEYAGRLSFAKIHEPLDVPELLALQIESFDRLVGNEAWAARVAEAKEKGIKGVSDTSGLADIFEEMSPIEDFQGTMSLSFSDPEFADPKYTVDECKDHDTTYSAPLYVKAEFMNHNTGEIKQQTVFMGDFPLMTDRGTFIINGTERVVVSQLVRSPGAYFERSQDKTTDKDIYTAKVIPSRGAWFELEIDKRDQVGVRLDRKRKQPVTALLKAIGWSESRILEEFGHYDSIRATIEKDTFETQDEALLDIYRKLRPGEPPTVEAARGLLEGLYFTPKRYDLAKVGRYKLNRKLGVDKDFTDADASVLTEEDITAMIHYLCALHAGQRTIKGIRDGEETEIYVAVDDIDHFGNRRIRAVGELIENQVRTGLSRMERVVRERMTTQDVEAITPQTLINIRPVVASIKEFFGTSQLSQFMDQNNPLAGLTHKRRLSALGPGGLSRDRAGMEVRDVHPSHYGRMCPIETPEGPNIGLIGSLATYGRINNFGFIETPYRKVVDGKVTDEIAYLTADDELLANIAQANAPLEEDGTFSEDKVLCRGRSEASGGEQGEPLLVSPGDIDFMDVSPRQMVSAATALIPFLEHDDANRALMGANMQRQAVPLLEPESPLVGTGMEKFIAVDAGDSVTATKAGVVTKVAADLVTVQNDDGSYTHYPIMKFQRSNQGNAYNQQVRVSEGDRVEYQSIIADGPSTEAGELALGKNLLVAFMSWEGHNFEDAIILSQRLVQDDVLTSIHIEEHEVDARDTKLGAEEITRDIPNVSEEMLSALDERGIIHVGAEVESGDILVGRVTPKGETELTPEERLLRAIFGEKSREVRDTSLKVPHGEAGTVIGVRILDAETEDHELPPGVNQVVRVYVAQKRKITDGDKLAGRHGNKGVISKILPVEDMPFLPDGTPVDVVLNPMGVPGRMNIGQVMELHLGWAAANGWKIEGEPEWLKNLPNLPRETGPTKVATPVFDGAETDELTGLLESTNPGRDGEQLIGSNGKAQLLDGRSGEPFPDPVSVGYMYILKLHHLVDDKIHARSTGPYSMITQQPLGGKAQFGGQRFGEMEVWALEAYGSAYTLQELLTIKSDDIHGRVKVYEAIVKGEDIPEPGVPESFKVLIKEMQSLCLNVEVLNEHGDAFQMRDADSDDSGFSAAEELGIDLSRAEPSSVEEV</sequence>
<evidence type="ECO:0000259" key="12">
    <source>
        <dbReference type="Pfam" id="PF04563"/>
    </source>
</evidence>
<dbReference type="Gene3D" id="2.40.270.10">
    <property type="entry name" value="DNA-directed RNA polymerase, subunit 2, domain 6"/>
    <property type="match status" value="1"/>
</dbReference>
<dbReference type="InterPro" id="IPR007121">
    <property type="entry name" value="RNA_pol_bsu_CS"/>
</dbReference>
<dbReference type="Gene3D" id="2.40.50.150">
    <property type="match status" value="1"/>
</dbReference>
<dbReference type="InterPro" id="IPR037034">
    <property type="entry name" value="RNA_pol_Rpb2_2_sf"/>
</dbReference>
<evidence type="ECO:0000256" key="7">
    <source>
        <dbReference type="RuleBase" id="RU000434"/>
    </source>
</evidence>
<evidence type="ECO:0000256" key="8">
    <source>
        <dbReference type="RuleBase" id="RU363031"/>
    </source>
</evidence>
<dbReference type="Pfam" id="PF00562">
    <property type="entry name" value="RNA_pol_Rpb2_6"/>
    <property type="match status" value="1"/>
</dbReference>
<dbReference type="SUPFAM" id="SSF64484">
    <property type="entry name" value="beta and beta-prime subunits of DNA dependent RNA-polymerase"/>
    <property type="match status" value="1"/>
</dbReference>
<dbReference type="AlphaFoldDB" id="A0A7X8THX5"/>
<comment type="similarity">
    <text evidence="6 7">Belongs to the RNA polymerase beta chain family.</text>
</comment>
<keyword evidence="3 6" id="KW-0548">Nucleotidyltransferase</keyword>
<proteinExistence type="inferred from homology"/>
<comment type="catalytic activity">
    <reaction evidence="5 6 8">
        <text>RNA(n) + a ribonucleoside 5'-triphosphate = RNA(n+1) + diphosphate</text>
        <dbReference type="Rhea" id="RHEA:21248"/>
        <dbReference type="Rhea" id="RHEA-COMP:14527"/>
        <dbReference type="Rhea" id="RHEA-COMP:17342"/>
        <dbReference type="ChEBI" id="CHEBI:33019"/>
        <dbReference type="ChEBI" id="CHEBI:61557"/>
        <dbReference type="ChEBI" id="CHEBI:140395"/>
        <dbReference type="EC" id="2.7.7.6"/>
    </reaction>
</comment>
<comment type="caution">
    <text evidence="15">The sequence shown here is derived from an EMBL/GenBank/DDBJ whole genome shotgun (WGS) entry which is preliminary data.</text>
</comment>
<dbReference type="InterPro" id="IPR010243">
    <property type="entry name" value="RNA_pol_bsu_bac"/>
</dbReference>
<dbReference type="CDD" id="cd00653">
    <property type="entry name" value="RNA_pol_B_RPB2"/>
    <property type="match status" value="1"/>
</dbReference>
<dbReference type="InterPro" id="IPR042107">
    <property type="entry name" value="DNA-dir_RNA_pol_bsu_ext_1_sf"/>
</dbReference>
<evidence type="ECO:0000259" key="14">
    <source>
        <dbReference type="Pfam" id="PF10385"/>
    </source>
</evidence>
<dbReference type="Gene3D" id="2.30.150.10">
    <property type="entry name" value="DNA-directed RNA polymerase, beta subunit, external 1 domain"/>
    <property type="match status" value="1"/>
</dbReference>
<evidence type="ECO:0000313" key="16">
    <source>
        <dbReference type="Proteomes" id="UP000523139"/>
    </source>
</evidence>
<keyword evidence="4 6" id="KW-0804">Transcription</keyword>
<accession>A0A7X8THX5</accession>
<comment type="subunit">
    <text evidence="6 8">The RNAP catalytic core consists of 2 alpha, 1 beta, 1 beta' and 1 omega subunit. When a sigma factor is associated with the core the holoenzyme is formed, which can initiate transcription.</text>
</comment>
<keyword evidence="2 6" id="KW-0808">Transferase</keyword>
<dbReference type="RefSeq" id="WP_168886552.1">
    <property type="nucleotide sequence ID" value="NZ_JABAHY010000002.1"/>
</dbReference>
<keyword evidence="1 6" id="KW-0240">DNA-directed RNA polymerase</keyword>
<name>A0A7X8THX5_9MICC</name>
<dbReference type="EC" id="2.7.7.6" evidence="6 8"/>
<evidence type="ECO:0000259" key="13">
    <source>
        <dbReference type="Pfam" id="PF04565"/>
    </source>
</evidence>
<reference evidence="15 16" key="1">
    <citation type="submission" date="2020-04" db="EMBL/GenBank/DDBJ databases">
        <title>Nesterenkonia sp. nov., isolated from marine sediment.</title>
        <authorList>
            <person name="Zhang G."/>
        </authorList>
    </citation>
    <scope>NUCLEOTIDE SEQUENCE [LARGE SCALE GENOMIC DNA]</scope>
    <source>
        <strain evidence="15 16">MY13</strain>
    </source>
</reference>
<evidence type="ECO:0000256" key="6">
    <source>
        <dbReference type="HAMAP-Rule" id="MF_01321"/>
    </source>
</evidence>
<dbReference type="InterPro" id="IPR007645">
    <property type="entry name" value="RNA_pol_Rpb2_3"/>
</dbReference>
<feature type="domain" description="RNA polymerase Rpb2" evidence="10">
    <location>
        <begin position="1061"/>
        <end position="1136"/>
    </location>
</feature>
<evidence type="ECO:0000256" key="5">
    <source>
        <dbReference type="ARBA" id="ARBA00048552"/>
    </source>
</evidence>
<dbReference type="GO" id="GO:0006351">
    <property type="term" value="P:DNA-templated transcription"/>
    <property type="evidence" value="ECO:0007669"/>
    <property type="project" value="UniProtKB-UniRule"/>
</dbReference>
<evidence type="ECO:0000256" key="1">
    <source>
        <dbReference type="ARBA" id="ARBA00022478"/>
    </source>
</evidence>
<feature type="domain" description="RNA polymerase Rpb2" evidence="13">
    <location>
        <begin position="431"/>
        <end position="499"/>
    </location>
</feature>
<protein>
    <recommendedName>
        <fullName evidence="6 8">DNA-directed RNA polymerase subunit beta</fullName>
        <shortName evidence="6">RNAP subunit beta</shortName>
        <ecNumber evidence="6 8">2.7.7.6</ecNumber>
    </recommendedName>
    <alternativeName>
        <fullName evidence="6">RNA polymerase subunit beta</fullName>
    </alternativeName>
    <alternativeName>
        <fullName evidence="6">Transcriptase subunit beta</fullName>
    </alternativeName>
</protein>
<dbReference type="NCBIfam" id="NF001616">
    <property type="entry name" value="PRK00405.1"/>
    <property type="match status" value="1"/>
</dbReference>
<comment type="function">
    <text evidence="6 8">DNA-dependent RNA polymerase catalyzes the transcription of DNA into RNA using the four ribonucleoside triphosphates as substrates.</text>
</comment>
<dbReference type="GO" id="GO:0032549">
    <property type="term" value="F:ribonucleoside binding"/>
    <property type="evidence" value="ECO:0007669"/>
    <property type="project" value="InterPro"/>
</dbReference>
<evidence type="ECO:0000256" key="3">
    <source>
        <dbReference type="ARBA" id="ARBA00022695"/>
    </source>
</evidence>
<dbReference type="Gene3D" id="3.90.1110.10">
    <property type="entry name" value="RNA polymerase Rpb2, domain 2"/>
    <property type="match status" value="1"/>
</dbReference>
<dbReference type="GO" id="GO:0003899">
    <property type="term" value="F:DNA-directed RNA polymerase activity"/>
    <property type="evidence" value="ECO:0007669"/>
    <property type="project" value="UniProtKB-UniRule"/>
</dbReference>